<name>A0A0F9HBW7_9ZZZZ</name>
<keyword evidence="1" id="KW-0812">Transmembrane</keyword>
<dbReference type="AlphaFoldDB" id="A0A0F9HBW7"/>
<gene>
    <name evidence="2" type="ORF">LCGC14_1802860</name>
</gene>
<feature type="non-terminal residue" evidence="2">
    <location>
        <position position="1"/>
    </location>
</feature>
<accession>A0A0F9HBW7</accession>
<keyword evidence="1" id="KW-1133">Transmembrane helix</keyword>
<sequence>LMSEKSIPDMLREIGRSRRTEGQMVRRELHKRQRRAQMRQRATHLLNALGYLIVVAAVVVVLLSL</sequence>
<comment type="caution">
    <text evidence="2">The sequence shown here is derived from an EMBL/GenBank/DDBJ whole genome shotgun (WGS) entry which is preliminary data.</text>
</comment>
<organism evidence="2">
    <name type="scientific">marine sediment metagenome</name>
    <dbReference type="NCBI Taxonomy" id="412755"/>
    <lineage>
        <taxon>unclassified sequences</taxon>
        <taxon>metagenomes</taxon>
        <taxon>ecological metagenomes</taxon>
    </lineage>
</organism>
<keyword evidence="1" id="KW-0472">Membrane</keyword>
<proteinExistence type="predicted"/>
<dbReference type="EMBL" id="LAZR01017398">
    <property type="protein sequence ID" value="KKM00602.1"/>
    <property type="molecule type" value="Genomic_DNA"/>
</dbReference>
<evidence type="ECO:0000313" key="2">
    <source>
        <dbReference type="EMBL" id="KKM00602.1"/>
    </source>
</evidence>
<feature type="transmembrane region" description="Helical" evidence="1">
    <location>
        <begin position="42"/>
        <end position="63"/>
    </location>
</feature>
<reference evidence="2" key="1">
    <citation type="journal article" date="2015" name="Nature">
        <title>Complex archaea that bridge the gap between prokaryotes and eukaryotes.</title>
        <authorList>
            <person name="Spang A."/>
            <person name="Saw J.H."/>
            <person name="Jorgensen S.L."/>
            <person name="Zaremba-Niedzwiedzka K."/>
            <person name="Martijn J."/>
            <person name="Lind A.E."/>
            <person name="van Eijk R."/>
            <person name="Schleper C."/>
            <person name="Guy L."/>
            <person name="Ettema T.J."/>
        </authorList>
    </citation>
    <scope>NUCLEOTIDE SEQUENCE</scope>
</reference>
<evidence type="ECO:0000256" key="1">
    <source>
        <dbReference type="SAM" id="Phobius"/>
    </source>
</evidence>
<protein>
    <submittedName>
        <fullName evidence="2">Uncharacterized protein</fullName>
    </submittedName>
</protein>